<sequence length="179" mass="20427">MNECIGFSNFFVISLIIKNGFPKTLPVMKHTSVIFLFALLFSCSTTGKLTDEVFKSTLIGKSEMEIYARLGQPAKTVPIADGGKEVIYEFYGRDISLVPDKSPVVINSPGAQSSYRTQNWNNSTLTTSPDYSAYNRNVTYLKVLFDKTGKSYRFEQNLSREQQEMFYESFKQYLPEEKK</sequence>
<evidence type="ECO:0000313" key="2">
    <source>
        <dbReference type="Proteomes" id="UP000032544"/>
    </source>
</evidence>
<evidence type="ECO:0000313" key="1">
    <source>
        <dbReference type="EMBL" id="KJF44909.1"/>
    </source>
</evidence>
<dbReference type="EMBL" id="JRHC01000001">
    <property type="protein sequence ID" value="KJF44909.1"/>
    <property type="molecule type" value="Genomic_DNA"/>
</dbReference>
<comment type="caution">
    <text evidence="1">The sequence shown here is derived from an EMBL/GenBank/DDBJ whole genome shotgun (WGS) entry which is preliminary data.</text>
</comment>
<reference evidence="1 2" key="1">
    <citation type="submission" date="2014-09" db="EMBL/GenBank/DDBJ databases">
        <title>Draft Genome Sequence of Draconibacterium sp. JN14CK-3.</title>
        <authorList>
            <person name="Dong C."/>
            <person name="Lai Q."/>
            <person name="Shao Z."/>
        </authorList>
    </citation>
    <scope>NUCLEOTIDE SEQUENCE [LARGE SCALE GENOMIC DNA]</scope>
    <source>
        <strain evidence="1 2">JN14CK-3</strain>
    </source>
</reference>
<accession>A0A0D8JDU4</accession>
<name>A0A0D8JDU4_9BACT</name>
<organism evidence="1 2">
    <name type="scientific">Draconibacterium sediminis</name>
    <dbReference type="NCBI Taxonomy" id="1544798"/>
    <lineage>
        <taxon>Bacteria</taxon>
        <taxon>Pseudomonadati</taxon>
        <taxon>Bacteroidota</taxon>
        <taxon>Bacteroidia</taxon>
        <taxon>Marinilabiliales</taxon>
        <taxon>Prolixibacteraceae</taxon>
        <taxon>Draconibacterium</taxon>
    </lineage>
</organism>
<keyword evidence="2" id="KW-1185">Reference proteome</keyword>
<dbReference type="AlphaFoldDB" id="A0A0D8JDU4"/>
<protein>
    <submittedName>
        <fullName evidence="1">Uncharacterized protein</fullName>
    </submittedName>
</protein>
<gene>
    <name evidence="1" type="ORF">LH29_05645</name>
</gene>
<proteinExistence type="predicted"/>
<dbReference type="Proteomes" id="UP000032544">
    <property type="component" value="Unassembled WGS sequence"/>
</dbReference>